<dbReference type="PANTHER" id="PTHR21483">
    <property type="entry name" value="RNA POLYMERASE II-ASSOCIATED PROTEIN 1"/>
    <property type="match status" value="1"/>
</dbReference>
<dbReference type="InterPro" id="IPR013930">
    <property type="entry name" value="RPAP1_N"/>
</dbReference>
<feature type="region of interest" description="Disordered" evidence="2">
    <location>
        <begin position="506"/>
        <end position="540"/>
    </location>
</feature>
<dbReference type="InterPro" id="IPR039913">
    <property type="entry name" value="RPAP1/Rba50"/>
</dbReference>
<dbReference type="InterPro" id="IPR013929">
    <property type="entry name" value="RPAP1_C"/>
</dbReference>
<feature type="domain" description="RPAP1 N-terminal" evidence="4">
    <location>
        <begin position="100"/>
        <end position="145"/>
    </location>
</feature>
<reference evidence="5 6" key="1">
    <citation type="submission" date="2020-05" db="EMBL/GenBank/DDBJ databases">
        <title>Ceratocystis lukuohia genome.</title>
        <authorList>
            <person name="Harrington T.C."/>
            <person name="Kim K."/>
            <person name="Mayers C.G."/>
        </authorList>
    </citation>
    <scope>NUCLEOTIDE SEQUENCE [LARGE SCALE GENOMIC DNA]</scope>
    <source>
        <strain evidence="5 6">C4212</strain>
    </source>
</reference>
<dbReference type="EMBL" id="JABSNW010000001">
    <property type="protein sequence ID" value="KAL2890807.1"/>
    <property type="molecule type" value="Genomic_DNA"/>
</dbReference>
<comment type="similarity">
    <text evidence="1">Belongs to the RPAP1 family.</text>
</comment>
<dbReference type="SUPFAM" id="SSF52317">
    <property type="entry name" value="Class I glutamine amidotransferase-like"/>
    <property type="match status" value="1"/>
</dbReference>
<proteinExistence type="inferred from homology"/>
<feature type="compositionally biased region" description="Polar residues" evidence="2">
    <location>
        <begin position="187"/>
        <end position="196"/>
    </location>
</feature>
<feature type="region of interest" description="Disordered" evidence="2">
    <location>
        <begin position="284"/>
        <end position="303"/>
    </location>
</feature>
<dbReference type="Pfam" id="PF08620">
    <property type="entry name" value="RPAP1_C"/>
    <property type="match status" value="1"/>
</dbReference>
<evidence type="ECO:0000259" key="3">
    <source>
        <dbReference type="Pfam" id="PF08620"/>
    </source>
</evidence>
<dbReference type="Proteomes" id="UP001610728">
    <property type="component" value="Unassembled WGS sequence"/>
</dbReference>
<keyword evidence="6" id="KW-1185">Reference proteome</keyword>
<sequence>MASLRVNDVVERTAGKPTPMPEADGGAAFDSPATGFPAHKRRLRMSKFKQNQQLARANGSVPNDEVEAPAPATAKTSNQKKKVQFGPDTPSQTPAVSERERIDRENSERIASMSPAEIEQARRELMEDLNPRLLHKLMMRANLDEKHGPSPFDVPITQPAPISDSKPDTSKTAPRTVQIEDVDEPPSLSQANTNQSIEKDKAVPKKPLPRNLDPNTHFDEDAPPTNPPDDLLAMADVPVKPHFPVPHVPDLDPNDPDFLETLRQKYFPETPSDPTKLAWMAPLPTKDSPADRESPYHPGQSSISTSALRFDFRGKLLPPSLSRVIPVSKGLHHHGLAPEAAGYTIEELSIYARSAVAAQRCIAFQTLGRILFRLGHGDWGTGIEDPIAMGIWNSVKEGRVLDSLSNAAMQTSGHRGSQAYATEALWLFEKGGWKEKTRGRMAQTLPTHSLPPSPMPVLPELEFQDETPFGDFLSPPNYLVPEPPYPYADRYTPSGTRVATPFWTSKAKAPPPAPAAAPTNHNHNHHPCWSSTDTSTPSKWPIRQPTPYVYSEKSTFAGSSSMLETEKRCGTGMTATSMSTIDTVTGLQAMAHFGGPVVMDKKAVIIVARSGTNAVDVVTIWSKLRDNGINVFFATPDGDPPNCNMEFLSPWKLYLARMPQYLVDSYDQMLNDINCMVPDSWDYPDFNLFDYDIAFIPGCTGAGFQEMRSNCYLRAALRTFFPLTRRSTKTSSPRILGAIGQGILVINAATAPLEKVASFHLWWEMLRRGQASQQDLKIEVPLLYHTNAATIPRAADYLGRILGQLKISSHETDLEWGKSVRHEHSSFSRFKDERFVPWRHCCEDNTFAFVSGRFMLDAFAVANAMIKNLFESACRDSAAISHRCPPRFPFLSAESAIKSNIFNMGKSVV</sequence>
<dbReference type="GeneID" id="98114411"/>
<dbReference type="InterPro" id="IPR029062">
    <property type="entry name" value="Class_I_gatase-like"/>
</dbReference>
<feature type="region of interest" description="Disordered" evidence="2">
    <location>
        <begin position="1"/>
        <end position="123"/>
    </location>
</feature>
<evidence type="ECO:0000256" key="2">
    <source>
        <dbReference type="SAM" id="MobiDB-lite"/>
    </source>
</evidence>
<feature type="region of interest" description="Disordered" evidence="2">
    <location>
        <begin position="144"/>
        <end position="234"/>
    </location>
</feature>
<comment type="caution">
    <text evidence="5">The sequence shown here is derived from an EMBL/GenBank/DDBJ whole genome shotgun (WGS) entry which is preliminary data.</text>
</comment>
<dbReference type="RefSeq" id="XP_070861987.1">
    <property type="nucleotide sequence ID" value="XM_071005346.1"/>
</dbReference>
<dbReference type="InterPro" id="IPR032633">
    <property type="entry name" value="ThiJ-like"/>
</dbReference>
<feature type="compositionally biased region" description="Basic residues" evidence="2">
    <location>
        <begin position="38"/>
        <end position="47"/>
    </location>
</feature>
<dbReference type="PANTHER" id="PTHR21483:SF18">
    <property type="entry name" value="RNA POLYMERASE II-ASSOCIATED PROTEIN 1"/>
    <property type="match status" value="1"/>
</dbReference>
<name>A0ABR4MRB0_9PEZI</name>
<evidence type="ECO:0000259" key="4">
    <source>
        <dbReference type="Pfam" id="PF08621"/>
    </source>
</evidence>
<feature type="compositionally biased region" description="Basic and acidic residues" evidence="2">
    <location>
        <begin position="97"/>
        <end position="108"/>
    </location>
</feature>
<evidence type="ECO:0000313" key="5">
    <source>
        <dbReference type="EMBL" id="KAL2890807.1"/>
    </source>
</evidence>
<evidence type="ECO:0000256" key="1">
    <source>
        <dbReference type="ARBA" id="ARBA00009953"/>
    </source>
</evidence>
<dbReference type="Pfam" id="PF17124">
    <property type="entry name" value="ThiJ_like"/>
    <property type="match status" value="1"/>
</dbReference>
<dbReference type="Pfam" id="PF08621">
    <property type="entry name" value="RPAP1_N"/>
    <property type="match status" value="1"/>
</dbReference>
<organism evidence="5 6">
    <name type="scientific">Ceratocystis lukuohia</name>
    <dbReference type="NCBI Taxonomy" id="2019550"/>
    <lineage>
        <taxon>Eukaryota</taxon>
        <taxon>Fungi</taxon>
        <taxon>Dikarya</taxon>
        <taxon>Ascomycota</taxon>
        <taxon>Pezizomycotina</taxon>
        <taxon>Sordariomycetes</taxon>
        <taxon>Hypocreomycetidae</taxon>
        <taxon>Microascales</taxon>
        <taxon>Ceratocystidaceae</taxon>
        <taxon>Ceratocystis</taxon>
    </lineage>
</organism>
<dbReference type="Gene3D" id="3.40.50.880">
    <property type="match status" value="1"/>
</dbReference>
<gene>
    <name evidence="5" type="ORF">HOO65_010165</name>
</gene>
<feature type="compositionally biased region" description="Polar residues" evidence="2">
    <location>
        <begin position="529"/>
        <end position="538"/>
    </location>
</feature>
<feature type="domain" description="RPAP1 C-terminal" evidence="3">
    <location>
        <begin position="308"/>
        <end position="374"/>
    </location>
</feature>
<evidence type="ECO:0000313" key="6">
    <source>
        <dbReference type="Proteomes" id="UP001610728"/>
    </source>
</evidence>
<protein>
    <submittedName>
        <fullName evidence="5">RNA polymerase II-associated protein RBA50</fullName>
    </submittedName>
</protein>
<accession>A0ABR4MRB0</accession>